<organism evidence="3 4">
    <name type="scientific">Melittangium boletus DSM 14713</name>
    <dbReference type="NCBI Taxonomy" id="1294270"/>
    <lineage>
        <taxon>Bacteria</taxon>
        <taxon>Pseudomonadati</taxon>
        <taxon>Myxococcota</taxon>
        <taxon>Myxococcia</taxon>
        <taxon>Myxococcales</taxon>
        <taxon>Cystobacterineae</taxon>
        <taxon>Archangiaceae</taxon>
        <taxon>Melittangium</taxon>
    </lineage>
</organism>
<keyword evidence="4" id="KW-1185">Reference proteome</keyword>
<dbReference type="OrthoDB" id="5507841at2"/>
<evidence type="ECO:0000313" key="3">
    <source>
        <dbReference type="EMBL" id="ATB31433.1"/>
    </source>
</evidence>
<keyword evidence="1" id="KW-0472">Membrane</keyword>
<dbReference type="InterPro" id="IPR040688">
    <property type="entry name" value="SLATT_2"/>
</dbReference>
<gene>
    <name evidence="3" type="ORF">MEBOL_004896</name>
</gene>
<keyword evidence="1" id="KW-1133">Transmembrane helix</keyword>
<evidence type="ECO:0000256" key="1">
    <source>
        <dbReference type="SAM" id="Phobius"/>
    </source>
</evidence>
<evidence type="ECO:0000313" key="4">
    <source>
        <dbReference type="Proteomes" id="UP000217289"/>
    </source>
</evidence>
<dbReference type="KEGG" id="mbd:MEBOL_004896"/>
<dbReference type="RefSeq" id="WP_095979765.1">
    <property type="nucleotide sequence ID" value="NZ_CP022163.1"/>
</dbReference>
<dbReference type="AlphaFoldDB" id="A0A250IJP6"/>
<protein>
    <recommendedName>
        <fullName evidence="2">SMODS and SLOG-associating 2TM effector domain-containing protein</fullName>
    </recommendedName>
</protein>
<name>A0A250IJP6_9BACT</name>
<dbReference type="Pfam" id="PF18183">
    <property type="entry name" value="SLATT_2"/>
    <property type="match status" value="1"/>
</dbReference>
<feature type="transmembrane region" description="Helical" evidence="1">
    <location>
        <begin position="61"/>
        <end position="80"/>
    </location>
</feature>
<dbReference type="NCBIfam" id="NF033633">
    <property type="entry name" value="SLATT_2"/>
    <property type="match status" value="1"/>
</dbReference>
<dbReference type="Proteomes" id="UP000217289">
    <property type="component" value="Chromosome"/>
</dbReference>
<sequence length="295" mass="32789">MAKPPAEKPPKNLQPLKLSAVRQPQQDEDLQILYDEVMAKLEETIRWYDWHKNHNKRLASLLRGLAISLAGVASVVPIAVSMLPDSWKPERWVPIASILAALGAGCIGMDRLFGYSSSWMRYVTAMLNLQAQRELLQFNWTRRALEARLGGGTKSDRLTADLNLLYNARLSINQVIKEETLEWVVRFSGALQDFEKSAVAQRTSMADFGHSLMARQGSLKVQIAGFDQLESHQCELQLGDASIETHHGATKAFPHVAPGQHVLRVSAQRDGKRVSSEEIVTILPGETSTVTVTLV</sequence>
<reference evidence="3 4" key="1">
    <citation type="submission" date="2017-06" db="EMBL/GenBank/DDBJ databases">
        <authorList>
            <person name="Kim H.J."/>
            <person name="Triplett B.A."/>
        </authorList>
    </citation>
    <scope>NUCLEOTIDE SEQUENCE [LARGE SCALE GENOMIC DNA]</scope>
    <source>
        <strain evidence="3 4">DSM 14713</strain>
    </source>
</reference>
<keyword evidence="1" id="KW-0812">Transmembrane</keyword>
<evidence type="ECO:0000259" key="2">
    <source>
        <dbReference type="Pfam" id="PF18183"/>
    </source>
</evidence>
<dbReference type="EMBL" id="CP022163">
    <property type="protein sequence ID" value="ATB31433.1"/>
    <property type="molecule type" value="Genomic_DNA"/>
</dbReference>
<feature type="domain" description="SMODS and SLOG-associating 2TM effector" evidence="2">
    <location>
        <begin position="28"/>
        <end position="199"/>
    </location>
</feature>
<feature type="transmembrane region" description="Helical" evidence="1">
    <location>
        <begin position="92"/>
        <end position="113"/>
    </location>
</feature>
<accession>A0A250IJP6</accession>
<dbReference type="NCBIfam" id="NF033634">
    <property type="entry name" value="SLATT_1"/>
    <property type="match status" value="1"/>
</dbReference>
<proteinExistence type="predicted"/>